<dbReference type="RefSeq" id="WP_214621800.1">
    <property type="nucleotide sequence ID" value="NZ_JAHGAW010000002.1"/>
</dbReference>
<evidence type="ECO:0000313" key="2">
    <source>
        <dbReference type="EMBL" id="MBT2186057.1"/>
    </source>
</evidence>
<dbReference type="InterPro" id="IPR032710">
    <property type="entry name" value="NTF2-like_dom_sf"/>
</dbReference>
<dbReference type="SUPFAM" id="SSF54427">
    <property type="entry name" value="NTF2-like"/>
    <property type="match status" value="1"/>
</dbReference>
<evidence type="ECO:0000313" key="3">
    <source>
        <dbReference type="Proteomes" id="UP001138757"/>
    </source>
</evidence>
<dbReference type="Proteomes" id="UP001138757">
    <property type="component" value="Unassembled WGS sequence"/>
</dbReference>
<dbReference type="InterPro" id="IPR027843">
    <property type="entry name" value="DUF4440"/>
</dbReference>
<dbReference type="Gene3D" id="3.10.450.50">
    <property type="match status" value="1"/>
</dbReference>
<name>A0A9X1IPE8_9SPHN</name>
<proteinExistence type="predicted"/>
<dbReference type="Pfam" id="PF14534">
    <property type="entry name" value="DUF4440"/>
    <property type="match status" value="1"/>
</dbReference>
<comment type="caution">
    <text evidence="2">The sequence shown here is derived from an EMBL/GenBank/DDBJ whole genome shotgun (WGS) entry which is preliminary data.</text>
</comment>
<gene>
    <name evidence="2" type="ORF">KK488_03775</name>
</gene>
<reference evidence="2" key="1">
    <citation type="submission" date="2021-05" db="EMBL/GenBank/DDBJ databases">
        <title>Genome of Sphingobium sp. strain.</title>
        <authorList>
            <person name="Fan R."/>
        </authorList>
    </citation>
    <scope>NUCLEOTIDE SEQUENCE</scope>
    <source>
        <strain evidence="2">H33</strain>
    </source>
</reference>
<evidence type="ECO:0000259" key="1">
    <source>
        <dbReference type="Pfam" id="PF14534"/>
    </source>
</evidence>
<dbReference type="EMBL" id="JAHGAW010000002">
    <property type="protein sequence ID" value="MBT2186057.1"/>
    <property type="molecule type" value="Genomic_DNA"/>
</dbReference>
<organism evidence="2 3">
    <name type="scientific">Sphingobium nicotianae</name>
    <dbReference type="NCBI Taxonomy" id="2782607"/>
    <lineage>
        <taxon>Bacteria</taxon>
        <taxon>Pseudomonadati</taxon>
        <taxon>Pseudomonadota</taxon>
        <taxon>Alphaproteobacteria</taxon>
        <taxon>Sphingomonadales</taxon>
        <taxon>Sphingomonadaceae</taxon>
        <taxon>Sphingobium</taxon>
    </lineage>
</organism>
<feature type="domain" description="DUF4440" evidence="1">
    <location>
        <begin position="15"/>
        <end position="123"/>
    </location>
</feature>
<dbReference type="AlphaFoldDB" id="A0A9X1IPE8"/>
<sequence>MEKLSNEQFRAIVDKMNQRYDDCLNNKNPAGYRDLVTDKYTWVDELNPITVRGKDAVVELGTSWVEAGAKNERIVAEEVENYGNVGWQIAKINIDWPNGNGGHDPLEGRFVEIFERQEDGEWKTRLQFYLASH</sequence>
<accession>A0A9X1IPE8</accession>
<keyword evidence="3" id="KW-1185">Reference proteome</keyword>
<protein>
    <submittedName>
        <fullName evidence="2">DUF4440 domain-containing protein</fullName>
    </submittedName>
</protein>